<evidence type="ECO:0000256" key="1">
    <source>
        <dbReference type="ARBA" id="ARBA00004370"/>
    </source>
</evidence>
<evidence type="ECO:0000259" key="10">
    <source>
        <dbReference type="PROSITE" id="PS50885"/>
    </source>
</evidence>
<keyword evidence="5 7" id="KW-0807">Transducer</keyword>
<keyword evidence="8" id="KW-0175">Coiled coil</keyword>
<evidence type="ECO:0000313" key="13">
    <source>
        <dbReference type="Proteomes" id="UP000261325"/>
    </source>
</evidence>
<sequence>MTLRSDSMNLSSDERGWLPWFGATGKLRMGWSCFLNRQQYATNEEIFESIAKTRREALINWANGKWAFLEGLAARLEGSEHDSISEVLDSAVTRLREISELFVVKEDGSVVASTVTGRNGAAGLMPAAVQRGVRERFLHGPYSDPVTLQLGATTSRFHDDVTLMFYQPVALAGNQAAAVCARVPNDVMSDLIQREAGHIFEESGDNYIFMIDSQFDPSIRPGVALSRSRFEDATFSHGDNLKDGIRTGFGTVRIREHTEFEIRFTDPATGQLHPGVRETMARGENLYVKYPGYSDYRHIPVIGKGVTFQLPGSPDRWGMMCEGDLEEVYRKRSVSYRLTARLGVLMALIWAANVAVSASGAPLWLEASVNAMVALLGLVIFRASSAKPLADSLSSLADVIRNIAEGGGNLRQRLDVGKTKRDESGDLARWMNSFLDTLDGMVGQVISLAGESRSASEHLVGQNRQADEKIQQVVHDIEQMLKGADLQQNEIENASTTAQEMRVSMEDVVARAKDQFARVSRETESIRDVIVRSAEGIRAASERTDEIGKAAEMINDIAAQTNLLALNAAIEAARAGEAGRGFAVVADEVRQLASRTAQATTEIDERLYRVREETQRAVTTMEEGMAEMEARLAQARAASDDNAELHHMVDKLFRAISGIAETNAVQSSQTSGVADSVSFMTTVIAGLTASSEMTHVSANKLKNLTGQFQVSNA</sequence>
<dbReference type="CDD" id="cd06225">
    <property type="entry name" value="HAMP"/>
    <property type="match status" value="1"/>
</dbReference>
<evidence type="ECO:0000313" key="14">
    <source>
        <dbReference type="Proteomes" id="UP000469950"/>
    </source>
</evidence>
<dbReference type="PANTHER" id="PTHR32089">
    <property type="entry name" value="METHYL-ACCEPTING CHEMOTAXIS PROTEIN MCPB"/>
    <property type="match status" value="1"/>
</dbReference>
<proteinExistence type="inferred from homology"/>
<reference evidence="12 14" key="2">
    <citation type="submission" date="2019-10" db="EMBL/GenBank/DDBJ databases">
        <title>Draft genome sequence of Marinobacter hydrocarbonoclasticus NCT7M from the microbiome of the marine copepod.</title>
        <authorList>
            <person name="Nuttall R."/>
            <person name="Sharma G."/>
            <person name="Moisander P."/>
        </authorList>
    </citation>
    <scope>NUCLEOTIDE SEQUENCE [LARGE SCALE GENOMIC DNA]</scope>
    <source>
        <strain evidence="12 14">NCT7M</strain>
    </source>
</reference>
<dbReference type="EMBL" id="WBMP01000010">
    <property type="protein sequence ID" value="KAE8545095.1"/>
    <property type="molecule type" value="Genomic_DNA"/>
</dbReference>
<keyword evidence="3" id="KW-1133">Transmembrane helix</keyword>
<dbReference type="InterPro" id="IPR003660">
    <property type="entry name" value="HAMP_dom"/>
</dbReference>
<evidence type="ECO:0000313" key="12">
    <source>
        <dbReference type="EMBL" id="KAE8545095.1"/>
    </source>
</evidence>
<dbReference type="InterPro" id="IPR004089">
    <property type="entry name" value="MCPsignal_dom"/>
</dbReference>
<accession>A0A350RS12</accession>
<evidence type="ECO:0000256" key="4">
    <source>
        <dbReference type="ARBA" id="ARBA00023136"/>
    </source>
</evidence>
<dbReference type="EMBL" id="DLYI01000099">
    <property type="protein sequence ID" value="HAC27708.1"/>
    <property type="molecule type" value="Genomic_DNA"/>
</dbReference>
<dbReference type="Proteomes" id="UP000469950">
    <property type="component" value="Unassembled WGS sequence"/>
</dbReference>
<keyword evidence="4" id="KW-0472">Membrane</keyword>
<evidence type="ECO:0000259" key="9">
    <source>
        <dbReference type="PROSITE" id="PS50111"/>
    </source>
</evidence>
<organism evidence="11 13">
    <name type="scientific">Marinobacter nauticus</name>
    <name type="common">Marinobacter hydrocarbonoclasticus</name>
    <name type="synonym">Marinobacter aquaeolei</name>
    <dbReference type="NCBI Taxonomy" id="2743"/>
    <lineage>
        <taxon>Bacteria</taxon>
        <taxon>Pseudomonadati</taxon>
        <taxon>Pseudomonadota</taxon>
        <taxon>Gammaproteobacteria</taxon>
        <taxon>Pseudomonadales</taxon>
        <taxon>Marinobacteraceae</taxon>
        <taxon>Marinobacter</taxon>
    </lineage>
</organism>
<dbReference type="SMART" id="SM00283">
    <property type="entry name" value="MA"/>
    <property type="match status" value="1"/>
</dbReference>
<name>A0A350RS12_MARNT</name>
<comment type="similarity">
    <text evidence="6">Belongs to the methyl-accepting chemotaxis (MCP) protein family.</text>
</comment>
<protein>
    <submittedName>
        <fullName evidence="11">Methyl-accepting chemotaxis protein</fullName>
    </submittedName>
</protein>
<evidence type="ECO:0000256" key="5">
    <source>
        <dbReference type="ARBA" id="ARBA00023224"/>
    </source>
</evidence>
<evidence type="ECO:0000256" key="3">
    <source>
        <dbReference type="ARBA" id="ARBA00022989"/>
    </source>
</evidence>
<dbReference type="Pfam" id="PF00015">
    <property type="entry name" value="MCPsignal"/>
    <property type="match status" value="1"/>
</dbReference>
<evidence type="ECO:0000256" key="7">
    <source>
        <dbReference type="PROSITE-ProRule" id="PRU00284"/>
    </source>
</evidence>
<feature type="coiled-coil region" evidence="8">
    <location>
        <begin position="611"/>
        <end position="638"/>
    </location>
</feature>
<feature type="domain" description="HAMP" evidence="10">
    <location>
        <begin position="387"/>
        <end position="443"/>
    </location>
</feature>
<reference evidence="11 13" key="1">
    <citation type="journal article" date="2018" name="Nat. Biotechnol.">
        <title>A standardized bacterial taxonomy based on genome phylogeny substantially revises the tree of life.</title>
        <authorList>
            <person name="Parks D.H."/>
            <person name="Chuvochina M."/>
            <person name="Waite D.W."/>
            <person name="Rinke C."/>
            <person name="Skarshewski A."/>
            <person name="Chaumeil P.A."/>
            <person name="Hugenholtz P."/>
        </authorList>
    </citation>
    <scope>NUCLEOTIDE SEQUENCE [LARGE SCALE GENOMIC DNA]</scope>
    <source>
        <strain evidence="11">UBA9049</strain>
    </source>
</reference>
<dbReference type="PROSITE" id="PS50885">
    <property type="entry name" value="HAMP"/>
    <property type="match status" value="1"/>
</dbReference>
<comment type="caution">
    <text evidence="11">The sequence shown here is derived from an EMBL/GenBank/DDBJ whole genome shotgun (WGS) entry which is preliminary data.</text>
</comment>
<dbReference type="RefSeq" id="WP_153740973.1">
    <property type="nucleotide sequence ID" value="NZ_CAXEXJ010000028.1"/>
</dbReference>
<evidence type="ECO:0000256" key="8">
    <source>
        <dbReference type="SAM" id="Coils"/>
    </source>
</evidence>
<dbReference type="PANTHER" id="PTHR32089:SF112">
    <property type="entry name" value="LYSOZYME-LIKE PROTEIN-RELATED"/>
    <property type="match status" value="1"/>
</dbReference>
<dbReference type="PROSITE" id="PS50111">
    <property type="entry name" value="CHEMOTAXIS_TRANSDUC_2"/>
    <property type="match status" value="1"/>
</dbReference>
<keyword evidence="2" id="KW-0812">Transmembrane</keyword>
<dbReference type="GO" id="GO:0016020">
    <property type="term" value="C:membrane"/>
    <property type="evidence" value="ECO:0007669"/>
    <property type="project" value="UniProtKB-SubCell"/>
</dbReference>
<dbReference type="AlphaFoldDB" id="A0A350RS12"/>
<gene>
    <name evidence="11" type="ORF">DCF82_07840</name>
    <name evidence="12" type="ORF">F6453_2426</name>
</gene>
<dbReference type="SUPFAM" id="SSF58104">
    <property type="entry name" value="Methyl-accepting chemotaxis protein (MCP) signaling domain"/>
    <property type="match status" value="1"/>
</dbReference>
<dbReference type="Proteomes" id="UP000261325">
    <property type="component" value="Unassembled WGS sequence"/>
</dbReference>
<dbReference type="GO" id="GO:0007165">
    <property type="term" value="P:signal transduction"/>
    <property type="evidence" value="ECO:0007669"/>
    <property type="project" value="UniProtKB-KW"/>
</dbReference>
<evidence type="ECO:0000256" key="6">
    <source>
        <dbReference type="ARBA" id="ARBA00029447"/>
    </source>
</evidence>
<evidence type="ECO:0000256" key="2">
    <source>
        <dbReference type="ARBA" id="ARBA00022692"/>
    </source>
</evidence>
<evidence type="ECO:0000313" key="11">
    <source>
        <dbReference type="EMBL" id="HAC27708.1"/>
    </source>
</evidence>
<feature type="domain" description="Methyl-accepting transducer" evidence="9">
    <location>
        <begin position="441"/>
        <end position="681"/>
    </location>
</feature>
<dbReference type="Gene3D" id="1.10.287.950">
    <property type="entry name" value="Methyl-accepting chemotaxis protein"/>
    <property type="match status" value="1"/>
</dbReference>
<dbReference type="GO" id="GO:0006935">
    <property type="term" value="P:chemotaxis"/>
    <property type="evidence" value="ECO:0007669"/>
    <property type="project" value="UniProtKB-ARBA"/>
</dbReference>
<dbReference type="SMART" id="SM00304">
    <property type="entry name" value="HAMP"/>
    <property type="match status" value="1"/>
</dbReference>
<comment type="subcellular location">
    <subcellularLocation>
        <location evidence="1">Membrane</location>
    </subcellularLocation>
</comment>